<protein>
    <submittedName>
        <fullName evidence="4">Uncharacterized protein</fullName>
    </submittedName>
</protein>
<proteinExistence type="predicted"/>
<dbReference type="GO" id="GO:0008117">
    <property type="term" value="F:sphinganine-1-phosphate aldolase activity"/>
    <property type="evidence" value="ECO:0007669"/>
    <property type="project" value="TreeGrafter"/>
</dbReference>
<keyword evidence="3" id="KW-0456">Lyase</keyword>
<sequence length="90" mass="10057">MKERHWQLNGLQFPAGVHIMITMNHTHPGLVENFIADCQAAVKFVRHSQASDADKNSEAAIYGLAQSIPDRSLVHEFAHSYLDAVYALPE</sequence>
<dbReference type="Gene3D" id="3.90.1150.10">
    <property type="entry name" value="Aspartate Aminotransferase, domain 1"/>
    <property type="match status" value="1"/>
</dbReference>
<keyword evidence="2" id="KW-0663">Pyridoxal phosphate</keyword>
<reference evidence="5" key="1">
    <citation type="submission" date="2010-08" db="EMBL/GenBank/DDBJ databases">
        <authorList>
            <consortium name="Caenorhabditis japonica Sequencing Consortium"/>
            <person name="Wilson R.K."/>
        </authorList>
    </citation>
    <scope>NUCLEOTIDE SEQUENCE [LARGE SCALE GENOMIC DNA]</scope>
    <source>
        <strain evidence="5">DF5081</strain>
    </source>
</reference>
<dbReference type="PANTHER" id="PTHR42735:SF15">
    <property type="entry name" value="SPHINGOSINE PHOSPHATE LYASE"/>
    <property type="match status" value="1"/>
</dbReference>
<dbReference type="InterPro" id="IPR050477">
    <property type="entry name" value="GrpII_AminoAcid_Decarb"/>
</dbReference>
<dbReference type="GO" id="GO:0030149">
    <property type="term" value="P:sphingolipid catabolic process"/>
    <property type="evidence" value="ECO:0007669"/>
    <property type="project" value="TreeGrafter"/>
</dbReference>
<evidence type="ECO:0000313" key="5">
    <source>
        <dbReference type="Proteomes" id="UP000005237"/>
    </source>
</evidence>
<accession>A0A8R1DPT2</accession>
<reference evidence="4" key="2">
    <citation type="submission" date="2022-06" db="UniProtKB">
        <authorList>
            <consortium name="EnsemblMetazoa"/>
        </authorList>
    </citation>
    <scope>IDENTIFICATION</scope>
    <source>
        <strain evidence="4">DF5081</strain>
    </source>
</reference>
<keyword evidence="5" id="KW-1185">Reference proteome</keyword>
<dbReference type="GO" id="GO:0005783">
    <property type="term" value="C:endoplasmic reticulum"/>
    <property type="evidence" value="ECO:0007669"/>
    <property type="project" value="TreeGrafter"/>
</dbReference>
<dbReference type="GO" id="GO:0016020">
    <property type="term" value="C:membrane"/>
    <property type="evidence" value="ECO:0007669"/>
    <property type="project" value="GOC"/>
</dbReference>
<name>A0A8R1DPT2_CAEJA</name>
<dbReference type="InterPro" id="IPR015422">
    <property type="entry name" value="PyrdxlP-dep_Trfase_small"/>
</dbReference>
<dbReference type="EnsemblMetazoa" id="CJA08678.1">
    <property type="protein sequence ID" value="CJA08678.1"/>
    <property type="gene ID" value="WBGene00127882"/>
</dbReference>
<evidence type="ECO:0000313" key="4">
    <source>
        <dbReference type="EnsemblMetazoa" id="CJA08678.1"/>
    </source>
</evidence>
<dbReference type="Proteomes" id="UP000005237">
    <property type="component" value="Unassembled WGS sequence"/>
</dbReference>
<evidence type="ECO:0000256" key="2">
    <source>
        <dbReference type="ARBA" id="ARBA00022898"/>
    </source>
</evidence>
<dbReference type="PANTHER" id="PTHR42735">
    <property type="match status" value="1"/>
</dbReference>
<evidence type="ECO:0000256" key="3">
    <source>
        <dbReference type="ARBA" id="ARBA00023239"/>
    </source>
</evidence>
<evidence type="ECO:0000256" key="1">
    <source>
        <dbReference type="ARBA" id="ARBA00001933"/>
    </source>
</evidence>
<dbReference type="FunFam" id="6.10.140.2150:FF:000001">
    <property type="entry name" value="Sphingosine-1-phosphate lyase 1"/>
    <property type="match status" value="1"/>
</dbReference>
<dbReference type="Gene3D" id="6.10.140.2150">
    <property type="match status" value="1"/>
</dbReference>
<organism evidence="4 5">
    <name type="scientific">Caenorhabditis japonica</name>
    <dbReference type="NCBI Taxonomy" id="281687"/>
    <lineage>
        <taxon>Eukaryota</taxon>
        <taxon>Metazoa</taxon>
        <taxon>Ecdysozoa</taxon>
        <taxon>Nematoda</taxon>
        <taxon>Chromadorea</taxon>
        <taxon>Rhabditida</taxon>
        <taxon>Rhabditina</taxon>
        <taxon>Rhabditomorpha</taxon>
        <taxon>Rhabditoidea</taxon>
        <taxon>Rhabditidae</taxon>
        <taxon>Peloderinae</taxon>
        <taxon>Caenorhabditis</taxon>
    </lineage>
</organism>
<comment type="cofactor">
    <cofactor evidence="1">
        <name>pyridoxal 5'-phosphate</name>
        <dbReference type="ChEBI" id="CHEBI:597326"/>
    </cofactor>
</comment>
<dbReference type="AlphaFoldDB" id="A0A8R1DPT2"/>